<dbReference type="Pfam" id="PF10518">
    <property type="entry name" value="TAT_signal"/>
    <property type="match status" value="1"/>
</dbReference>
<dbReference type="Gene3D" id="2.60.40.380">
    <property type="entry name" value="Purple acid phosphatase-like, N-terminal"/>
    <property type="match status" value="1"/>
</dbReference>
<dbReference type="Pfam" id="PF16655">
    <property type="entry name" value="PhoD_N"/>
    <property type="match status" value="1"/>
</dbReference>
<dbReference type="RefSeq" id="WP_220036008.1">
    <property type="nucleotide sequence ID" value="NZ_JACIBU010000001.1"/>
</dbReference>
<name>A0A839XXZ1_9ACTN</name>
<dbReference type="PANTHER" id="PTHR43606">
    <property type="entry name" value="PHOSPHATASE, PUTATIVE (AFU_ORTHOLOGUE AFUA_6G08710)-RELATED"/>
    <property type="match status" value="1"/>
</dbReference>
<dbReference type="EC" id="3.1.3.1" evidence="4"/>
<evidence type="ECO:0000313" key="4">
    <source>
        <dbReference type="EMBL" id="MBB3674957.1"/>
    </source>
</evidence>
<dbReference type="InterPro" id="IPR018946">
    <property type="entry name" value="PhoD-like_MPP"/>
</dbReference>
<protein>
    <submittedName>
        <fullName evidence="4">Alkaline phosphatase D</fullName>
        <ecNumber evidence="4">3.1.3.1</ecNumber>
    </submittedName>
</protein>
<evidence type="ECO:0000313" key="5">
    <source>
        <dbReference type="Proteomes" id="UP000580718"/>
    </source>
</evidence>
<keyword evidence="4" id="KW-0378">Hydrolase</keyword>
<dbReference type="InterPro" id="IPR052900">
    <property type="entry name" value="Phospholipid_Metab_Enz"/>
</dbReference>
<evidence type="ECO:0000259" key="3">
    <source>
        <dbReference type="Pfam" id="PF16655"/>
    </source>
</evidence>
<comment type="caution">
    <text evidence="4">The sequence shown here is derived from an EMBL/GenBank/DDBJ whole genome shotgun (WGS) entry which is preliminary data.</text>
</comment>
<dbReference type="InterPro" id="IPR038607">
    <property type="entry name" value="PhoD-like_sf"/>
</dbReference>
<reference evidence="4 5" key="1">
    <citation type="submission" date="2020-08" db="EMBL/GenBank/DDBJ databases">
        <title>Sequencing the genomes of 1000 actinobacteria strains.</title>
        <authorList>
            <person name="Klenk H.-P."/>
        </authorList>
    </citation>
    <scope>NUCLEOTIDE SEQUENCE [LARGE SCALE GENOMIC DNA]</scope>
    <source>
        <strain evidence="4 5">DSM 16678</strain>
    </source>
</reference>
<dbReference type="Gene3D" id="3.60.21.70">
    <property type="entry name" value="PhoD-like phosphatase"/>
    <property type="match status" value="1"/>
</dbReference>
<dbReference type="PANTHER" id="PTHR43606:SF2">
    <property type="entry name" value="ALKALINE PHOSPHATASE FAMILY PROTEIN (AFU_ORTHOLOGUE AFUA_5G03860)"/>
    <property type="match status" value="1"/>
</dbReference>
<dbReference type="Pfam" id="PF09423">
    <property type="entry name" value="PhoD"/>
    <property type="match status" value="1"/>
</dbReference>
<evidence type="ECO:0000256" key="1">
    <source>
        <dbReference type="SAM" id="MobiDB-lite"/>
    </source>
</evidence>
<feature type="domain" description="Phospholipase D N-terminal" evidence="3">
    <location>
        <begin position="49"/>
        <end position="144"/>
    </location>
</feature>
<dbReference type="PROSITE" id="PS51318">
    <property type="entry name" value="TAT"/>
    <property type="match status" value="1"/>
</dbReference>
<dbReference type="SUPFAM" id="SSF56300">
    <property type="entry name" value="Metallo-dependent phosphatases"/>
    <property type="match status" value="1"/>
</dbReference>
<dbReference type="EMBL" id="JACIBU010000001">
    <property type="protein sequence ID" value="MBB3674957.1"/>
    <property type="molecule type" value="Genomic_DNA"/>
</dbReference>
<sequence length="609" mass="66529">MAIETPLSRRTMLKGGAVAAAALTLGGLTTEEARATVDETARSGVFGFGIASGDPTATELLLWTRVTPSPDATPGSGRGRRTRVIWAVAADPGFRKIVRIGTTTTDASRDHTVKVVVSGLTPYTRYYYRFAACGAISGIGRTQTAPDEPGRTHALRLAFVSCSNYTGGYFTAYRGLAARDDLDFVLHLGDYLYEYGNDEDRYGPAELAGVRDHQPATEVVTLADYRLRHALYKTDPDLREAHRRQPWIVVFDDHEITNDAYDTGAENHETQDDPDTSYTGPGQPAGTRPEGDFLARRALAFQAYLEWMPIREPGSWQPQPHQGTQFFRRFSFGDLAELSVIETRQNRSQQVPTTAASTLNPALTDPARHLPEPQQLDWLTRGITGSSKAWHLVGNQTVLTRVYALPRAGVLPGQVFNTDQWDGYQADQRALLDAMAAGRTDPVVLTGDIHSSWANDLPRDTTRYPLDRNSVGVEFVCPSVTSNGFKESLGSAATAQAATAAFQAVNPWVRYLEGIGHGFTVLDVTPARVQADFFFIRSGGDKGLLVDPRLDPQATVGYETSYVSTKGSRQVTGPAGQLGRRSDEPRTASVPRGGWRDVVEFERAAASTR</sequence>
<dbReference type="CDD" id="cd07389">
    <property type="entry name" value="MPP_PhoD"/>
    <property type="match status" value="1"/>
</dbReference>
<feature type="region of interest" description="Disordered" evidence="1">
    <location>
        <begin position="565"/>
        <end position="593"/>
    </location>
</feature>
<dbReference type="InterPro" id="IPR029052">
    <property type="entry name" value="Metallo-depent_PP-like"/>
</dbReference>
<dbReference type="InterPro" id="IPR032093">
    <property type="entry name" value="PhoD_N"/>
</dbReference>
<dbReference type="AlphaFoldDB" id="A0A839XXZ1"/>
<gene>
    <name evidence="4" type="ORF">FHX36_000692</name>
</gene>
<accession>A0A839XXZ1</accession>
<dbReference type="InterPro" id="IPR019546">
    <property type="entry name" value="TAT_signal_bac_arc"/>
</dbReference>
<dbReference type="Proteomes" id="UP000580718">
    <property type="component" value="Unassembled WGS sequence"/>
</dbReference>
<proteinExistence type="predicted"/>
<feature type="domain" description="PhoD-like phosphatase metallophosphatase" evidence="2">
    <location>
        <begin position="157"/>
        <end position="533"/>
    </location>
</feature>
<dbReference type="GO" id="GO:0004035">
    <property type="term" value="F:alkaline phosphatase activity"/>
    <property type="evidence" value="ECO:0007669"/>
    <property type="project" value="UniProtKB-EC"/>
</dbReference>
<dbReference type="InterPro" id="IPR006311">
    <property type="entry name" value="TAT_signal"/>
</dbReference>
<evidence type="ECO:0000259" key="2">
    <source>
        <dbReference type="Pfam" id="PF09423"/>
    </source>
</evidence>
<feature type="region of interest" description="Disordered" evidence="1">
    <location>
        <begin position="264"/>
        <end position="290"/>
    </location>
</feature>
<organism evidence="4 5">
    <name type="scientific">Modestobacter versicolor</name>
    <dbReference type="NCBI Taxonomy" id="429133"/>
    <lineage>
        <taxon>Bacteria</taxon>
        <taxon>Bacillati</taxon>
        <taxon>Actinomycetota</taxon>
        <taxon>Actinomycetes</taxon>
        <taxon>Geodermatophilales</taxon>
        <taxon>Geodermatophilaceae</taxon>
        <taxon>Modestobacter</taxon>
    </lineage>
</organism>